<dbReference type="InterPro" id="IPR058031">
    <property type="entry name" value="AAA_lid_NorR"/>
</dbReference>
<evidence type="ECO:0000256" key="1">
    <source>
        <dbReference type="ARBA" id="ARBA00022741"/>
    </source>
</evidence>
<dbReference type="CDD" id="cd00060">
    <property type="entry name" value="FHA"/>
    <property type="match status" value="1"/>
</dbReference>
<dbReference type="InterPro" id="IPR025944">
    <property type="entry name" value="Sigma_54_int_dom_CS"/>
</dbReference>
<proteinExistence type="predicted"/>
<evidence type="ECO:0000256" key="4">
    <source>
        <dbReference type="ARBA" id="ARBA00023163"/>
    </source>
</evidence>
<dbReference type="InterPro" id="IPR008984">
    <property type="entry name" value="SMAD_FHA_dom_sf"/>
</dbReference>
<evidence type="ECO:0000313" key="8">
    <source>
        <dbReference type="Proteomes" id="UP000178943"/>
    </source>
</evidence>
<keyword evidence="4" id="KW-0804">Transcription</keyword>
<dbReference type="AlphaFoldDB" id="A0A1F5VNR0"/>
<dbReference type="Pfam" id="PF25601">
    <property type="entry name" value="AAA_lid_14"/>
    <property type="match status" value="1"/>
</dbReference>
<dbReference type="InterPro" id="IPR003593">
    <property type="entry name" value="AAA+_ATPase"/>
</dbReference>
<dbReference type="SUPFAM" id="SSF52540">
    <property type="entry name" value="P-loop containing nucleoside triphosphate hydrolases"/>
    <property type="match status" value="1"/>
</dbReference>
<dbReference type="InterPro" id="IPR000253">
    <property type="entry name" value="FHA_dom"/>
</dbReference>
<dbReference type="EMBL" id="MFGW01000121">
    <property type="protein sequence ID" value="OGF65055.1"/>
    <property type="molecule type" value="Genomic_DNA"/>
</dbReference>
<dbReference type="SUPFAM" id="SSF49879">
    <property type="entry name" value="SMAD/FHA domain"/>
    <property type="match status" value="1"/>
</dbReference>
<dbReference type="Gene3D" id="3.40.50.300">
    <property type="entry name" value="P-loop containing nucleotide triphosphate hydrolases"/>
    <property type="match status" value="1"/>
</dbReference>
<dbReference type="Pfam" id="PF00498">
    <property type="entry name" value="FHA"/>
    <property type="match status" value="1"/>
</dbReference>
<dbReference type="Pfam" id="PF00158">
    <property type="entry name" value="Sigma54_activat"/>
    <property type="match status" value="1"/>
</dbReference>
<reference evidence="7 8" key="1">
    <citation type="journal article" date="2016" name="Nat. Commun.">
        <title>Thousands of microbial genomes shed light on interconnected biogeochemical processes in an aquifer system.</title>
        <authorList>
            <person name="Anantharaman K."/>
            <person name="Brown C.T."/>
            <person name="Hug L.A."/>
            <person name="Sharon I."/>
            <person name="Castelle C.J."/>
            <person name="Probst A.J."/>
            <person name="Thomas B.C."/>
            <person name="Singh A."/>
            <person name="Wilkins M.J."/>
            <person name="Karaoz U."/>
            <person name="Brodie E.L."/>
            <person name="Williams K.H."/>
            <person name="Hubbard S.S."/>
            <person name="Banfield J.F."/>
        </authorList>
    </citation>
    <scope>NUCLEOTIDE SEQUENCE [LARGE SCALE GENOMIC DNA]</scope>
</reference>
<dbReference type="Gene3D" id="1.10.10.60">
    <property type="entry name" value="Homeodomain-like"/>
    <property type="match status" value="1"/>
</dbReference>
<dbReference type="Gene3D" id="2.60.200.20">
    <property type="match status" value="1"/>
</dbReference>
<sequence>YYIPDPSVSRSHCEIIVKEGKVRIRDLDSKNGTIINYRFVKDAYINEGDIIKIGNLQFVAVVENDVFVLERQMNEEGQGMKDGQETPWIGSEQTKHVSVEQISRKETDQVEQCDGQLPDTQGEASAKLHANTLKKMMKACREKLGSEALFLIELTEIGSLIRAESTGGSYVLSSTVINYMKEMHIADRMLKRKLNAKKPGLLAAEESSLKGLWAPREMKDVSQSLLGVAENSIYCIPVLEEEKVIIMYAYWIRGCPFPERAEQIILKEGKEIALYAQGRLIQKAEHDTLARMESLLSEPLIGSSPVFLSTLEQACKVARTDFSVVLLGPRGCGKTTIARAIHEMSHRKRKPFVAFNCANFMPNILESELFGSRRGAFTGAVDRTGYLMRANGGTIFVDSIESCPLEIQAKLRDVLEGRSFYPVGSRNPEKVDVRFLAAINENPVVLAKENRLQHDFWDRIGVQFIKIPPLWQRISDIPELAFYFLERERKKCFDANKKLKGFSPEAMQALQSYYWPGNVRELCNVISRLLIYANNEFATEKDVTDAINILLDVKDYSPFKSIFELPFHQAHKMFMSLYMQKKMEEAGNKKARAAKLAKLSRGTFYNILKRCKISSENE</sequence>
<evidence type="ECO:0000259" key="6">
    <source>
        <dbReference type="PROSITE" id="PS50045"/>
    </source>
</evidence>
<keyword evidence="2" id="KW-0067">ATP-binding</keyword>
<keyword evidence="3" id="KW-0805">Transcription regulation</keyword>
<name>A0A1F5VNR0_9BACT</name>
<accession>A0A1F5VNR0</accession>
<feature type="domain" description="Sigma-54 factor interaction" evidence="6">
    <location>
        <begin position="300"/>
        <end position="531"/>
    </location>
</feature>
<dbReference type="SMART" id="SM00240">
    <property type="entry name" value="FHA"/>
    <property type="match status" value="1"/>
</dbReference>
<dbReference type="Gene3D" id="1.10.8.60">
    <property type="match status" value="1"/>
</dbReference>
<feature type="domain" description="FHA" evidence="5">
    <location>
        <begin position="1"/>
        <end position="40"/>
    </location>
</feature>
<dbReference type="STRING" id="1817863.A2Y62_16645"/>
<dbReference type="Proteomes" id="UP000178943">
    <property type="component" value="Unassembled WGS sequence"/>
</dbReference>
<dbReference type="GO" id="GO:0006355">
    <property type="term" value="P:regulation of DNA-templated transcription"/>
    <property type="evidence" value="ECO:0007669"/>
    <property type="project" value="InterPro"/>
</dbReference>
<evidence type="ECO:0000256" key="2">
    <source>
        <dbReference type="ARBA" id="ARBA00022840"/>
    </source>
</evidence>
<protein>
    <recommendedName>
        <fullName evidence="9">Sigma-54 factor interaction domain-containing protein</fullName>
    </recommendedName>
</protein>
<dbReference type="GO" id="GO:0005524">
    <property type="term" value="F:ATP binding"/>
    <property type="evidence" value="ECO:0007669"/>
    <property type="project" value="UniProtKB-KW"/>
</dbReference>
<evidence type="ECO:0008006" key="9">
    <source>
        <dbReference type="Google" id="ProtNLM"/>
    </source>
</evidence>
<dbReference type="PROSITE" id="PS00688">
    <property type="entry name" value="SIGMA54_INTERACT_3"/>
    <property type="match status" value="1"/>
</dbReference>
<dbReference type="SMART" id="SM00382">
    <property type="entry name" value="AAA"/>
    <property type="match status" value="1"/>
</dbReference>
<dbReference type="PROSITE" id="PS50006">
    <property type="entry name" value="FHA_DOMAIN"/>
    <property type="match status" value="1"/>
</dbReference>
<evidence type="ECO:0000313" key="7">
    <source>
        <dbReference type="EMBL" id="OGF65055.1"/>
    </source>
</evidence>
<feature type="non-terminal residue" evidence="7">
    <location>
        <position position="1"/>
    </location>
</feature>
<dbReference type="PROSITE" id="PS50045">
    <property type="entry name" value="SIGMA54_INTERACT_4"/>
    <property type="match status" value="1"/>
</dbReference>
<dbReference type="PANTHER" id="PTHR32071">
    <property type="entry name" value="TRANSCRIPTIONAL REGULATORY PROTEIN"/>
    <property type="match status" value="1"/>
</dbReference>
<dbReference type="InterPro" id="IPR027417">
    <property type="entry name" value="P-loop_NTPase"/>
</dbReference>
<evidence type="ECO:0000256" key="3">
    <source>
        <dbReference type="ARBA" id="ARBA00023015"/>
    </source>
</evidence>
<evidence type="ECO:0000259" key="5">
    <source>
        <dbReference type="PROSITE" id="PS50006"/>
    </source>
</evidence>
<comment type="caution">
    <text evidence="7">The sequence shown here is derived from an EMBL/GenBank/DDBJ whole genome shotgun (WGS) entry which is preliminary data.</text>
</comment>
<gene>
    <name evidence="7" type="ORF">A2Y62_16645</name>
</gene>
<organism evidence="7 8">
    <name type="scientific">Candidatus Fischerbacteria bacterium RBG_13_37_8</name>
    <dbReference type="NCBI Taxonomy" id="1817863"/>
    <lineage>
        <taxon>Bacteria</taxon>
        <taxon>Candidatus Fischeribacteriota</taxon>
    </lineage>
</organism>
<dbReference type="InterPro" id="IPR002078">
    <property type="entry name" value="Sigma_54_int"/>
</dbReference>
<keyword evidence="1" id="KW-0547">Nucleotide-binding</keyword>
<dbReference type="CDD" id="cd00009">
    <property type="entry name" value="AAA"/>
    <property type="match status" value="1"/>
</dbReference>